<evidence type="ECO:0000256" key="3">
    <source>
        <dbReference type="ARBA" id="ARBA00047942"/>
    </source>
</evidence>
<dbReference type="GO" id="GO:0008170">
    <property type="term" value="F:N-methyltransferase activity"/>
    <property type="evidence" value="ECO:0007669"/>
    <property type="project" value="InterPro"/>
</dbReference>
<comment type="caution">
    <text evidence="7">The sequence shown here is derived from an EMBL/GenBank/DDBJ whole genome shotgun (WGS) entry which is preliminary data.</text>
</comment>
<comment type="similarity">
    <text evidence="4">Belongs to the N(4)/N(6)-methyltransferase family.</text>
</comment>
<keyword evidence="1 7" id="KW-0489">Methyltransferase</keyword>
<evidence type="ECO:0000256" key="5">
    <source>
        <dbReference type="SAM" id="MobiDB-lite"/>
    </source>
</evidence>
<evidence type="ECO:0000256" key="1">
    <source>
        <dbReference type="ARBA" id="ARBA00022603"/>
    </source>
</evidence>
<gene>
    <name evidence="7" type="primary">mboIIM</name>
    <name evidence="7" type="ORF">AGRHK599_LOCUS1298</name>
</gene>
<proteinExistence type="inferred from homology"/>
<evidence type="ECO:0000256" key="4">
    <source>
        <dbReference type="RuleBase" id="RU362026"/>
    </source>
</evidence>
<keyword evidence="2" id="KW-0808">Transferase</keyword>
<dbReference type="GO" id="GO:0003677">
    <property type="term" value="F:DNA binding"/>
    <property type="evidence" value="ECO:0007669"/>
    <property type="project" value="InterPro"/>
</dbReference>
<dbReference type="EC" id="2.1.1.-" evidence="4"/>
<dbReference type="InterPro" id="IPR001091">
    <property type="entry name" value="RM_Methyltransferase"/>
</dbReference>
<dbReference type="GO" id="GO:0032259">
    <property type="term" value="P:methylation"/>
    <property type="evidence" value="ECO:0007669"/>
    <property type="project" value="UniProtKB-KW"/>
</dbReference>
<dbReference type="Proteomes" id="UP000528185">
    <property type="component" value="Unassembled WGS sequence"/>
</dbReference>
<dbReference type="Gene3D" id="3.40.50.150">
    <property type="entry name" value="Vaccinia Virus protein VP39"/>
    <property type="match status" value="1"/>
</dbReference>
<evidence type="ECO:0000259" key="6">
    <source>
        <dbReference type="Pfam" id="PF01555"/>
    </source>
</evidence>
<dbReference type="AlphaFoldDB" id="A0AAN2A1N6"/>
<evidence type="ECO:0000256" key="2">
    <source>
        <dbReference type="ARBA" id="ARBA00022679"/>
    </source>
</evidence>
<name>A0AAN2A1N6_RHIRH</name>
<dbReference type="EMBL" id="CAICSX020000001">
    <property type="protein sequence ID" value="CAD0211277.1"/>
    <property type="molecule type" value="Genomic_DNA"/>
</dbReference>
<comment type="catalytic activity">
    <reaction evidence="3">
        <text>a 2'-deoxyadenosine in DNA + S-adenosyl-L-methionine = an N(6)-methyl-2'-deoxyadenosine in DNA + S-adenosyl-L-homocysteine + H(+)</text>
        <dbReference type="Rhea" id="RHEA:15197"/>
        <dbReference type="Rhea" id="RHEA-COMP:12418"/>
        <dbReference type="Rhea" id="RHEA-COMP:12419"/>
        <dbReference type="ChEBI" id="CHEBI:15378"/>
        <dbReference type="ChEBI" id="CHEBI:57856"/>
        <dbReference type="ChEBI" id="CHEBI:59789"/>
        <dbReference type="ChEBI" id="CHEBI:90615"/>
        <dbReference type="ChEBI" id="CHEBI:90616"/>
        <dbReference type="EC" id="2.1.1.72"/>
    </reaction>
</comment>
<feature type="domain" description="DNA methylase N-4/N-6" evidence="6">
    <location>
        <begin position="26"/>
        <end position="252"/>
    </location>
</feature>
<dbReference type="RefSeq" id="WP_153045039.1">
    <property type="nucleotide sequence ID" value="NZ_CAICSX020000001.1"/>
</dbReference>
<evidence type="ECO:0000313" key="8">
    <source>
        <dbReference type="Proteomes" id="UP000528185"/>
    </source>
</evidence>
<organism evidence="7 8">
    <name type="scientific">Rhizobium rhizogenes</name>
    <name type="common">Agrobacterium rhizogenes</name>
    <dbReference type="NCBI Taxonomy" id="359"/>
    <lineage>
        <taxon>Bacteria</taxon>
        <taxon>Pseudomonadati</taxon>
        <taxon>Pseudomonadota</taxon>
        <taxon>Alphaproteobacteria</taxon>
        <taxon>Hyphomicrobiales</taxon>
        <taxon>Rhizobiaceae</taxon>
        <taxon>Rhizobium/Agrobacterium group</taxon>
        <taxon>Rhizobium</taxon>
    </lineage>
</organism>
<dbReference type="Pfam" id="PF01555">
    <property type="entry name" value="N6_N4_Mtase"/>
    <property type="match status" value="1"/>
</dbReference>
<reference evidence="7 8" key="1">
    <citation type="submission" date="2020-06" db="EMBL/GenBank/DDBJ databases">
        <authorList>
            <person name="De Coninck B."/>
            <person name="Ibrahim H."/>
        </authorList>
    </citation>
    <scope>NUCLEOTIDE SEQUENCE [LARGE SCALE GENOMIC DNA]</scope>
    <source>
        <strain evidence="7">Ag_rhizogenes_K599</strain>
    </source>
</reference>
<dbReference type="InterPro" id="IPR029063">
    <property type="entry name" value="SAM-dependent_MTases_sf"/>
</dbReference>
<protein>
    <recommendedName>
        <fullName evidence="4">Methyltransferase</fullName>
        <ecNumber evidence="4">2.1.1.-</ecNumber>
    </recommendedName>
</protein>
<dbReference type="GO" id="GO:0009007">
    <property type="term" value="F:site-specific DNA-methyltransferase (adenine-specific) activity"/>
    <property type="evidence" value="ECO:0007669"/>
    <property type="project" value="UniProtKB-EC"/>
</dbReference>
<dbReference type="PRINTS" id="PR00508">
    <property type="entry name" value="S21N4MTFRASE"/>
</dbReference>
<evidence type="ECO:0000313" key="7">
    <source>
        <dbReference type="EMBL" id="CAD0211277.1"/>
    </source>
</evidence>
<dbReference type="InterPro" id="IPR002941">
    <property type="entry name" value="DNA_methylase_N4/N6"/>
</dbReference>
<accession>A0AAN2A1N6</accession>
<feature type="region of interest" description="Disordered" evidence="5">
    <location>
        <begin position="127"/>
        <end position="151"/>
    </location>
</feature>
<dbReference type="SUPFAM" id="SSF53335">
    <property type="entry name" value="S-adenosyl-L-methionine-dependent methyltransferases"/>
    <property type="match status" value="1"/>
</dbReference>
<sequence length="264" mass="29616">MTCIGKGEFLNGDCLDVMKGIQSGSVDMIMCDLPYGTTKCEWDSVIPFESMWKEIWRVCKMDSAVVLTASQPFTSALLMSQIDYFRTALIWDKGYQTGFMTSSKLPLKAHEDILVFYRKAGAYNPQVSTSDTPVKRNRSSSDPDRGFLGGTAGVHGGVLDEVSGKTKKEYFVDKTGYPTSIVVSDNTRYSVSKWHETQKPVDLFVQLIQMWSRRGDLVLDLTAGSGTTAIASEITGRRWICIEKNRDFFDRAISDVQHYSRIYG</sequence>